<evidence type="ECO:0000256" key="2">
    <source>
        <dbReference type="ARBA" id="ARBA00022729"/>
    </source>
</evidence>
<evidence type="ECO:0000256" key="4">
    <source>
        <dbReference type="SAM" id="SignalP"/>
    </source>
</evidence>
<dbReference type="PANTHER" id="PTHR30483:SF6">
    <property type="entry name" value="PERIPLASMIC BINDING PROTEIN OF ABC TRANSPORTER FOR NATURAL AMINO ACIDS"/>
    <property type="match status" value="1"/>
</dbReference>
<feature type="domain" description="Leucine-binding protein" evidence="5">
    <location>
        <begin position="45"/>
        <end position="374"/>
    </location>
</feature>
<proteinExistence type="inferred from homology"/>
<comment type="caution">
    <text evidence="6">The sequence shown here is derived from an EMBL/GenBank/DDBJ whole genome shotgun (WGS) entry which is preliminary data.</text>
</comment>
<dbReference type="InterPro" id="IPR028081">
    <property type="entry name" value="Leu-bd"/>
</dbReference>
<dbReference type="CDD" id="cd06339">
    <property type="entry name" value="PBP1_YraM_LppC_lipoprotein-like"/>
    <property type="match status" value="1"/>
</dbReference>
<sequence>MLSAIRRARKSLGQIFLVLAAAVVSACVPAGGPSTGPAQGKGGAVQVALLIPSGSGQSQDEIFGSNLENAARLAMADLSGVQIDLRVYKTGGSPAKASALAKQAVDEGAQVILGPFYSEEANAAGVAVANSGVNVLAFSNNAAIAGGNVFVLGQTFDNTARRLANYAVRSGKSKILVVHDRNVAGEVGKAAIERGVQAAGGSVVGVTSYEFSQNGIVQAASGIVNTARSSGATALFLTADTAGALPLLSQLLVDNGIDRASTQFIGLTRWDIPPATLALPGVQGGWFAMPDPGLHAQFQSRYQAAYGSQPAAIAGLAYDGIAAIGALARASKGAPLSKNALTQPAGFAGVSGIFRLLPNGTNERGLAVATIRGGQVVVIDSAPRSFAGAGF</sequence>
<protein>
    <submittedName>
        <fullName evidence="6">Penicillin-binding protein activator</fullName>
    </submittedName>
</protein>
<name>A0ABV7DTK9_9RHOB</name>
<dbReference type="SUPFAM" id="SSF53822">
    <property type="entry name" value="Periplasmic binding protein-like I"/>
    <property type="match status" value="1"/>
</dbReference>
<evidence type="ECO:0000313" key="7">
    <source>
        <dbReference type="Proteomes" id="UP001595445"/>
    </source>
</evidence>
<dbReference type="Pfam" id="PF13458">
    <property type="entry name" value="Peripla_BP_6"/>
    <property type="match status" value="1"/>
</dbReference>
<dbReference type="Gene3D" id="3.40.50.2300">
    <property type="match status" value="2"/>
</dbReference>
<comment type="similarity">
    <text evidence="1">Belongs to the leucine-binding protein family.</text>
</comment>
<dbReference type="RefSeq" id="WP_197645260.1">
    <property type="nucleotide sequence ID" value="NZ_JAEACP010000013.1"/>
</dbReference>
<dbReference type="PROSITE" id="PS51257">
    <property type="entry name" value="PROKAR_LIPOPROTEIN"/>
    <property type="match status" value="1"/>
</dbReference>
<organism evidence="6 7">
    <name type="scientific">Tabrizicola soli</name>
    <dbReference type="NCBI Taxonomy" id="2185115"/>
    <lineage>
        <taxon>Bacteria</taxon>
        <taxon>Pseudomonadati</taxon>
        <taxon>Pseudomonadota</taxon>
        <taxon>Alphaproteobacteria</taxon>
        <taxon>Rhodobacterales</taxon>
        <taxon>Paracoccaceae</taxon>
        <taxon>Tabrizicola</taxon>
    </lineage>
</organism>
<dbReference type="Proteomes" id="UP001595445">
    <property type="component" value="Unassembled WGS sequence"/>
</dbReference>
<feature type="signal peptide" evidence="4">
    <location>
        <begin position="1"/>
        <end position="26"/>
    </location>
</feature>
<keyword evidence="3" id="KW-0029">Amino-acid transport</keyword>
<evidence type="ECO:0000313" key="6">
    <source>
        <dbReference type="EMBL" id="MFC3086433.1"/>
    </source>
</evidence>
<dbReference type="PANTHER" id="PTHR30483">
    <property type="entry name" value="LEUCINE-SPECIFIC-BINDING PROTEIN"/>
    <property type="match status" value="1"/>
</dbReference>
<evidence type="ECO:0000256" key="3">
    <source>
        <dbReference type="ARBA" id="ARBA00022970"/>
    </source>
</evidence>
<evidence type="ECO:0000259" key="5">
    <source>
        <dbReference type="Pfam" id="PF13458"/>
    </source>
</evidence>
<accession>A0ABV7DTK9</accession>
<keyword evidence="3" id="KW-0813">Transport</keyword>
<keyword evidence="7" id="KW-1185">Reference proteome</keyword>
<dbReference type="InterPro" id="IPR051010">
    <property type="entry name" value="BCAA_transport"/>
</dbReference>
<evidence type="ECO:0000256" key="1">
    <source>
        <dbReference type="ARBA" id="ARBA00010062"/>
    </source>
</evidence>
<feature type="chain" id="PRO_5045652053" evidence="4">
    <location>
        <begin position="27"/>
        <end position="391"/>
    </location>
</feature>
<dbReference type="InterPro" id="IPR028082">
    <property type="entry name" value="Peripla_BP_I"/>
</dbReference>
<reference evidence="7" key="1">
    <citation type="journal article" date="2019" name="Int. J. Syst. Evol. Microbiol.">
        <title>The Global Catalogue of Microorganisms (GCM) 10K type strain sequencing project: providing services to taxonomists for standard genome sequencing and annotation.</title>
        <authorList>
            <consortium name="The Broad Institute Genomics Platform"/>
            <consortium name="The Broad Institute Genome Sequencing Center for Infectious Disease"/>
            <person name="Wu L."/>
            <person name="Ma J."/>
        </authorList>
    </citation>
    <scope>NUCLEOTIDE SEQUENCE [LARGE SCALE GENOMIC DNA]</scope>
    <source>
        <strain evidence="7">KCTC 62102</strain>
    </source>
</reference>
<dbReference type="EMBL" id="JBHRSM010000018">
    <property type="protein sequence ID" value="MFC3086433.1"/>
    <property type="molecule type" value="Genomic_DNA"/>
</dbReference>
<gene>
    <name evidence="6" type="ORF">ACFOD6_10290</name>
</gene>
<keyword evidence="2 4" id="KW-0732">Signal</keyword>